<dbReference type="SMART" id="SM00387">
    <property type="entry name" value="HATPase_c"/>
    <property type="match status" value="1"/>
</dbReference>
<keyword evidence="7 14" id="KW-0812">Transmembrane</keyword>
<evidence type="ECO:0000256" key="3">
    <source>
        <dbReference type="ARBA" id="ARBA00022475"/>
    </source>
</evidence>
<comment type="function">
    <text evidence="14">Member of a two-component regulatory system.</text>
</comment>
<dbReference type="EC" id="2.7.13.3" evidence="14"/>
<keyword evidence="3 14" id="KW-1003">Cell membrane</keyword>
<dbReference type="Gene3D" id="1.10.287.130">
    <property type="match status" value="1"/>
</dbReference>
<evidence type="ECO:0000256" key="12">
    <source>
        <dbReference type="ARBA" id="ARBA00023012"/>
    </source>
</evidence>
<evidence type="ECO:0000313" key="17">
    <source>
        <dbReference type="EMBL" id="CAG2138812.1"/>
    </source>
</evidence>
<dbReference type="PROSITE" id="PS50109">
    <property type="entry name" value="HIS_KIN"/>
    <property type="match status" value="1"/>
</dbReference>
<feature type="transmembrane region" description="Helical" evidence="14">
    <location>
        <begin position="169"/>
        <end position="192"/>
    </location>
</feature>
<dbReference type="NCBIfam" id="TIGR01386">
    <property type="entry name" value="cztS_silS_copS"/>
    <property type="match status" value="1"/>
</dbReference>
<dbReference type="RefSeq" id="WP_211946997.1">
    <property type="nucleotide sequence ID" value="NZ_CAJPUY010000006.1"/>
</dbReference>
<evidence type="ECO:0000256" key="13">
    <source>
        <dbReference type="ARBA" id="ARBA00023136"/>
    </source>
</evidence>
<evidence type="ECO:0000256" key="5">
    <source>
        <dbReference type="ARBA" id="ARBA00022553"/>
    </source>
</evidence>
<keyword evidence="12 14" id="KW-0902">Two-component regulatory system</keyword>
<evidence type="ECO:0000256" key="10">
    <source>
        <dbReference type="ARBA" id="ARBA00022840"/>
    </source>
</evidence>
<name>A0A916ISS6_9BURK</name>
<dbReference type="CDD" id="cd00075">
    <property type="entry name" value="HATPase"/>
    <property type="match status" value="1"/>
</dbReference>
<dbReference type="InterPro" id="IPR004358">
    <property type="entry name" value="Sig_transdc_His_kin-like_C"/>
</dbReference>
<evidence type="ECO:0000256" key="11">
    <source>
        <dbReference type="ARBA" id="ARBA00022989"/>
    </source>
</evidence>
<dbReference type="GO" id="GO:0005886">
    <property type="term" value="C:plasma membrane"/>
    <property type="evidence" value="ECO:0007669"/>
    <property type="project" value="UniProtKB-SubCell"/>
</dbReference>
<dbReference type="PANTHER" id="PTHR45436">
    <property type="entry name" value="SENSOR HISTIDINE KINASE YKOH"/>
    <property type="match status" value="1"/>
</dbReference>
<protein>
    <recommendedName>
        <fullName evidence="14">Sensor protein</fullName>
        <ecNumber evidence="14">2.7.13.3</ecNumber>
    </recommendedName>
</protein>
<evidence type="ECO:0000259" key="15">
    <source>
        <dbReference type="PROSITE" id="PS50109"/>
    </source>
</evidence>
<dbReference type="GO" id="GO:0005524">
    <property type="term" value="F:ATP binding"/>
    <property type="evidence" value="ECO:0007669"/>
    <property type="project" value="UniProtKB-KW"/>
</dbReference>
<dbReference type="Pfam" id="PF00512">
    <property type="entry name" value="HisKA"/>
    <property type="match status" value="1"/>
</dbReference>
<dbReference type="SUPFAM" id="SSF55874">
    <property type="entry name" value="ATPase domain of HSP90 chaperone/DNA topoisomerase II/histidine kinase"/>
    <property type="match status" value="1"/>
</dbReference>
<dbReference type="PROSITE" id="PS51257">
    <property type="entry name" value="PROKAR_LIPOPROTEIN"/>
    <property type="match status" value="1"/>
</dbReference>
<evidence type="ECO:0000313" key="18">
    <source>
        <dbReference type="Proteomes" id="UP000672934"/>
    </source>
</evidence>
<dbReference type="SMART" id="SM00304">
    <property type="entry name" value="HAMP"/>
    <property type="match status" value="1"/>
</dbReference>
<evidence type="ECO:0000259" key="16">
    <source>
        <dbReference type="PROSITE" id="PS50885"/>
    </source>
</evidence>
<evidence type="ECO:0000256" key="1">
    <source>
        <dbReference type="ARBA" id="ARBA00000085"/>
    </source>
</evidence>
<dbReference type="InterPro" id="IPR003594">
    <property type="entry name" value="HATPase_dom"/>
</dbReference>
<sequence length="467" mass="50809">MNPARSLTTRLALAFALIAGCAFAGVGLYLYSALAMQITDRDDAEILHKAVRARTELADDDSSAPERWREMARVVSGNEEFGIRVMDPDGTLLLSAGATAMPMPQGRVVAADDAVGADAIRTWHTRDGTKVRGVSMLARLEHGPAQVKVELFQVGASRVALLRAYRWKIFFAVFLGAVGAGVLGFVALHAGMAPLRRIAASTKKVTFSREPLPIDPSALPAELKELAQALQQMVDRLRERYERLSQFSADLAHDFRTPIGNLLGQTQVALSSERSVEEYQALLASNVEEYERLARMIENMLFLARADNARVGLNYAELDLAEELARQADYFELLADARQITIRVDASGKVKADAILLRRAMGNLIANAVRYSPPGAQIRLSGRELDGEARIEVSNPGPGIAAEDLPRLFDRFFRGDPARANSGESSGIGLAIVKTIMDLHRGSVEAESTPGGKTSFRLVFPARPASR</sequence>
<feature type="domain" description="Histidine kinase" evidence="15">
    <location>
        <begin position="250"/>
        <end position="464"/>
    </location>
</feature>
<dbReference type="InterPro" id="IPR036097">
    <property type="entry name" value="HisK_dim/P_sf"/>
</dbReference>
<keyword evidence="11 14" id="KW-1133">Transmembrane helix</keyword>
<dbReference type="CDD" id="cd00082">
    <property type="entry name" value="HisKA"/>
    <property type="match status" value="1"/>
</dbReference>
<dbReference type="Pfam" id="PF00672">
    <property type="entry name" value="HAMP"/>
    <property type="match status" value="1"/>
</dbReference>
<keyword evidence="18" id="KW-1185">Reference proteome</keyword>
<evidence type="ECO:0000256" key="6">
    <source>
        <dbReference type="ARBA" id="ARBA00022679"/>
    </source>
</evidence>
<proteinExistence type="predicted"/>
<dbReference type="InterPro" id="IPR005467">
    <property type="entry name" value="His_kinase_dom"/>
</dbReference>
<comment type="caution">
    <text evidence="17">The sequence shown here is derived from an EMBL/GenBank/DDBJ whole genome shotgun (WGS) entry which is preliminary data.</text>
</comment>
<dbReference type="EMBL" id="CAJPUY010000006">
    <property type="protein sequence ID" value="CAG2138812.1"/>
    <property type="molecule type" value="Genomic_DNA"/>
</dbReference>
<dbReference type="InterPro" id="IPR006290">
    <property type="entry name" value="CztS_silS_copS"/>
</dbReference>
<comment type="subcellular location">
    <subcellularLocation>
        <location evidence="2">Cell inner membrane</location>
        <topology evidence="2">Multi-pass membrane protein</topology>
    </subcellularLocation>
</comment>
<keyword evidence="9 14" id="KW-0418">Kinase</keyword>
<keyword evidence="5" id="KW-0597">Phosphoprotein</keyword>
<evidence type="ECO:0000256" key="9">
    <source>
        <dbReference type="ARBA" id="ARBA00022777"/>
    </source>
</evidence>
<reference evidence="17" key="1">
    <citation type="submission" date="2021-03" db="EMBL/GenBank/DDBJ databases">
        <authorList>
            <person name="Peeters C."/>
        </authorList>
    </citation>
    <scope>NUCLEOTIDE SEQUENCE</scope>
    <source>
        <strain evidence="17">LMG 31506</strain>
    </source>
</reference>
<evidence type="ECO:0000256" key="14">
    <source>
        <dbReference type="RuleBase" id="RU364088"/>
    </source>
</evidence>
<dbReference type="Pfam" id="PF02518">
    <property type="entry name" value="HATPase_c"/>
    <property type="match status" value="1"/>
</dbReference>
<comment type="catalytic activity">
    <reaction evidence="1 14">
        <text>ATP + protein L-histidine = ADP + protein N-phospho-L-histidine.</text>
        <dbReference type="EC" id="2.7.13.3"/>
    </reaction>
</comment>
<feature type="transmembrane region" description="Helical" evidence="14">
    <location>
        <begin position="12"/>
        <end position="31"/>
    </location>
</feature>
<evidence type="ECO:0000256" key="8">
    <source>
        <dbReference type="ARBA" id="ARBA00022741"/>
    </source>
</evidence>
<dbReference type="PRINTS" id="PR00344">
    <property type="entry name" value="BCTRLSENSOR"/>
</dbReference>
<dbReference type="InterPro" id="IPR050428">
    <property type="entry name" value="TCS_sensor_his_kinase"/>
</dbReference>
<dbReference type="GO" id="GO:0000155">
    <property type="term" value="F:phosphorelay sensor kinase activity"/>
    <property type="evidence" value="ECO:0007669"/>
    <property type="project" value="InterPro"/>
</dbReference>
<organism evidence="17 18">
    <name type="scientific">Cupriavidus yeoncheonensis</name>
    <dbReference type="NCBI Taxonomy" id="1462994"/>
    <lineage>
        <taxon>Bacteria</taxon>
        <taxon>Pseudomonadati</taxon>
        <taxon>Pseudomonadota</taxon>
        <taxon>Betaproteobacteria</taxon>
        <taxon>Burkholderiales</taxon>
        <taxon>Burkholderiaceae</taxon>
        <taxon>Cupriavidus</taxon>
    </lineage>
</organism>
<keyword evidence="6 14" id="KW-0808">Transferase</keyword>
<keyword evidence="8 14" id="KW-0547">Nucleotide-binding</keyword>
<feature type="domain" description="HAMP" evidence="16">
    <location>
        <begin position="189"/>
        <end position="242"/>
    </location>
</feature>
<accession>A0A916ISS6</accession>
<dbReference type="InterPro" id="IPR003660">
    <property type="entry name" value="HAMP_dom"/>
</dbReference>
<evidence type="ECO:0000256" key="2">
    <source>
        <dbReference type="ARBA" id="ARBA00004429"/>
    </source>
</evidence>
<dbReference type="Gene3D" id="3.30.565.10">
    <property type="entry name" value="Histidine kinase-like ATPase, C-terminal domain"/>
    <property type="match status" value="1"/>
</dbReference>
<gene>
    <name evidence="17" type="primary">czcS_2</name>
    <name evidence="17" type="ORF">LMG31506_02016</name>
</gene>
<dbReference type="SMART" id="SM00388">
    <property type="entry name" value="HisKA"/>
    <property type="match status" value="1"/>
</dbReference>
<dbReference type="Proteomes" id="UP000672934">
    <property type="component" value="Unassembled WGS sequence"/>
</dbReference>
<dbReference type="SUPFAM" id="SSF47384">
    <property type="entry name" value="Homodimeric domain of signal transducing histidine kinase"/>
    <property type="match status" value="1"/>
</dbReference>
<keyword evidence="13 14" id="KW-0472">Membrane</keyword>
<dbReference type="InterPro" id="IPR003661">
    <property type="entry name" value="HisK_dim/P_dom"/>
</dbReference>
<evidence type="ECO:0000256" key="4">
    <source>
        <dbReference type="ARBA" id="ARBA00022519"/>
    </source>
</evidence>
<keyword evidence="10 14" id="KW-0067">ATP-binding</keyword>
<keyword evidence="4 14" id="KW-0997">Cell inner membrane</keyword>
<dbReference type="FunFam" id="3.30.565.10:FF:000006">
    <property type="entry name" value="Sensor histidine kinase WalK"/>
    <property type="match status" value="1"/>
</dbReference>
<dbReference type="InterPro" id="IPR036890">
    <property type="entry name" value="HATPase_C_sf"/>
</dbReference>
<dbReference type="PANTHER" id="PTHR45436:SF3">
    <property type="entry name" value="SENSOR HISTIDINE KINASE HPRS"/>
    <property type="match status" value="1"/>
</dbReference>
<dbReference type="AlphaFoldDB" id="A0A916ISS6"/>
<dbReference type="PROSITE" id="PS50885">
    <property type="entry name" value="HAMP"/>
    <property type="match status" value="1"/>
</dbReference>
<evidence type="ECO:0000256" key="7">
    <source>
        <dbReference type="ARBA" id="ARBA00022692"/>
    </source>
</evidence>